<dbReference type="EMBL" id="BKAJ01000190">
    <property type="protein sequence ID" value="GEP60938.1"/>
    <property type="molecule type" value="Genomic_DNA"/>
</dbReference>
<evidence type="ECO:0000313" key="3">
    <source>
        <dbReference type="Proteomes" id="UP000321058"/>
    </source>
</evidence>
<accession>A0A512NPR2</accession>
<feature type="compositionally biased region" description="Polar residues" evidence="1">
    <location>
        <begin position="1"/>
        <end position="16"/>
    </location>
</feature>
<keyword evidence="3" id="KW-1185">Reference proteome</keyword>
<dbReference type="Proteomes" id="UP000321058">
    <property type="component" value="Unassembled WGS sequence"/>
</dbReference>
<comment type="caution">
    <text evidence="2">The sequence shown here is derived from an EMBL/GenBank/DDBJ whole genome shotgun (WGS) entry which is preliminary data.</text>
</comment>
<reference evidence="2 3" key="1">
    <citation type="submission" date="2019-07" db="EMBL/GenBank/DDBJ databases">
        <title>Whole genome shotgun sequence of Reyranella soli NBRC 108950.</title>
        <authorList>
            <person name="Hosoyama A."/>
            <person name="Uohara A."/>
            <person name="Ohji S."/>
            <person name="Ichikawa N."/>
        </authorList>
    </citation>
    <scope>NUCLEOTIDE SEQUENCE [LARGE SCALE GENOMIC DNA]</scope>
    <source>
        <strain evidence="2 3">NBRC 108950</strain>
    </source>
</reference>
<dbReference type="AlphaFoldDB" id="A0A512NPR2"/>
<dbReference type="RefSeq" id="WP_246159145.1">
    <property type="nucleotide sequence ID" value="NZ_BKAJ01000190.1"/>
</dbReference>
<proteinExistence type="predicted"/>
<evidence type="ECO:0000256" key="1">
    <source>
        <dbReference type="SAM" id="MobiDB-lite"/>
    </source>
</evidence>
<evidence type="ECO:0000313" key="2">
    <source>
        <dbReference type="EMBL" id="GEP60938.1"/>
    </source>
</evidence>
<feature type="region of interest" description="Disordered" evidence="1">
    <location>
        <begin position="1"/>
        <end position="27"/>
    </location>
</feature>
<gene>
    <name evidence="2" type="ORF">RSO01_81040</name>
</gene>
<name>A0A512NPR2_9HYPH</name>
<sequence length="93" mass="10317">MQTRSPTGNAFYAQQQRELRCRSQPRRGLRRTEAATYIGTSVEIFDALVHAGIMPQPKAIPGADAVWDVDALDLFFTALPEARTVQQGRSPSQ</sequence>
<protein>
    <submittedName>
        <fullName evidence="2">Uncharacterized protein</fullName>
    </submittedName>
</protein>
<organism evidence="2 3">
    <name type="scientific">Reyranella soli</name>
    <dbReference type="NCBI Taxonomy" id="1230389"/>
    <lineage>
        <taxon>Bacteria</taxon>
        <taxon>Pseudomonadati</taxon>
        <taxon>Pseudomonadota</taxon>
        <taxon>Alphaproteobacteria</taxon>
        <taxon>Hyphomicrobiales</taxon>
        <taxon>Reyranellaceae</taxon>
        <taxon>Reyranella</taxon>
    </lineage>
</organism>